<feature type="domain" description="CusB-like barrel-sandwich hybrid" evidence="5">
    <location>
        <begin position="115"/>
        <end position="239"/>
    </location>
</feature>
<sequence>MKKLHQFGMLILMIALLVSCNSKNEEKHADHKYQQSIYYSCSMDPQIKEENPGKCPICHMELTPIQKDNGAYNEITLSDQQIKLGNITMQKSSASEQSSQENFTGVLTLNQSNVKSISARATGRIEKLYFKTEGASIKKGQAVYQIYSEDIAIAKQDYISAYKQMEIPGDFGKNAKSMMQAAKQKLSFYGLSNAQIEAIKRGKEVSPYTTFYSNYSGTVAEITATEGSYVMEGAPVLKIGNLSTLWLETQVNVNYAKQLRVGQTALISFVDFPSKEITAKVSFINPEINASSRLLLIQMEVPNTNLALKPGMQAIVKLTKSNTTGIFIPADAVIRDQNGSSIWVEKSKGVFKNIKVTLGTESNGMVELISDLDLEAKIVITGAYAVNSEFEFRKGNDPMAGMKM</sequence>
<dbReference type="Gene3D" id="2.40.30.170">
    <property type="match status" value="1"/>
</dbReference>
<evidence type="ECO:0000313" key="7">
    <source>
        <dbReference type="EMBL" id="MEZ7516210.1"/>
    </source>
</evidence>
<dbReference type="Proteomes" id="UP001568894">
    <property type="component" value="Unassembled WGS sequence"/>
</dbReference>
<accession>A0ABV4KEW9</accession>
<dbReference type="Gene3D" id="2.40.50.100">
    <property type="match status" value="1"/>
</dbReference>
<dbReference type="InterPro" id="IPR058792">
    <property type="entry name" value="Beta-barrel_RND_2"/>
</dbReference>
<dbReference type="SUPFAM" id="SSF111369">
    <property type="entry name" value="HlyD-like secretion proteins"/>
    <property type="match status" value="1"/>
</dbReference>
<dbReference type="InterPro" id="IPR006143">
    <property type="entry name" value="RND_pump_MFP"/>
</dbReference>
<protein>
    <submittedName>
        <fullName evidence="7">Efflux RND transporter periplasmic adaptor subunit</fullName>
    </submittedName>
</protein>
<dbReference type="Gene3D" id="2.40.420.20">
    <property type="match status" value="1"/>
</dbReference>
<dbReference type="PANTHER" id="PTHR30097:SF15">
    <property type="entry name" value="CATION EFFLUX SYSTEM PROTEIN CUSB"/>
    <property type="match status" value="1"/>
</dbReference>
<dbReference type="RefSeq" id="WP_371571300.1">
    <property type="nucleotide sequence ID" value="NZ_JASMRN010000011.1"/>
</dbReference>
<keyword evidence="3" id="KW-0732">Signal</keyword>
<proteinExistence type="inferred from homology"/>
<evidence type="ECO:0000259" key="5">
    <source>
        <dbReference type="Pfam" id="PF25919"/>
    </source>
</evidence>
<organism evidence="7 8">
    <name type="scientific">Flavobacterium frigidarium</name>
    <dbReference type="NCBI Taxonomy" id="99286"/>
    <lineage>
        <taxon>Bacteria</taxon>
        <taxon>Pseudomonadati</taxon>
        <taxon>Bacteroidota</taxon>
        <taxon>Flavobacteriia</taxon>
        <taxon>Flavobacteriales</taxon>
        <taxon>Flavobacteriaceae</taxon>
        <taxon>Flavobacterium</taxon>
    </lineage>
</organism>
<feature type="domain" description="CusB-like beta-barrel" evidence="6">
    <location>
        <begin position="244"/>
        <end position="321"/>
    </location>
</feature>
<dbReference type="Pfam" id="PF19335">
    <property type="entry name" value="HMBD"/>
    <property type="match status" value="1"/>
</dbReference>
<dbReference type="NCBIfam" id="TIGR01730">
    <property type="entry name" value="RND_mfp"/>
    <property type="match status" value="1"/>
</dbReference>
<feature type="signal peptide" evidence="3">
    <location>
        <begin position="1"/>
        <end position="24"/>
    </location>
</feature>
<dbReference type="Pfam" id="PF25954">
    <property type="entry name" value="Beta-barrel_RND_2"/>
    <property type="match status" value="1"/>
</dbReference>
<evidence type="ECO:0000256" key="2">
    <source>
        <dbReference type="ARBA" id="ARBA00022448"/>
    </source>
</evidence>
<dbReference type="Pfam" id="PF25919">
    <property type="entry name" value="BSH_CusB"/>
    <property type="match status" value="1"/>
</dbReference>
<comment type="similarity">
    <text evidence="1">Belongs to the membrane fusion protein (MFP) (TC 8.A.1) family.</text>
</comment>
<evidence type="ECO:0000256" key="1">
    <source>
        <dbReference type="ARBA" id="ARBA00009477"/>
    </source>
</evidence>
<name>A0ABV4KEW9_9FLAO</name>
<evidence type="ECO:0000259" key="6">
    <source>
        <dbReference type="Pfam" id="PF25954"/>
    </source>
</evidence>
<reference evidence="7 8" key="1">
    <citation type="submission" date="2023-05" db="EMBL/GenBank/DDBJ databases">
        <title>Adaptations of aquatic viruses from atmosphere-close ecosystems of the Central Arctic Ocean.</title>
        <authorList>
            <person name="Rahlff J."/>
            <person name="Holmfeldt K."/>
        </authorList>
    </citation>
    <scope>NUCLEOTIDE SEQUENCE [LARGE SCALE GENOMIC DNA]</scope>
    <source>
        <strain evidence="7 8">Arc14</strain>
    </source>
</reference>
<dbReference type="InterPro" id="IPR051909">
    <property type="entry name" value="MFP_Cation_Efflux"/>
</dbReference>
<dbReference type="EMBL" id="JASMRN010000011">
    <property type="protein sequence ID" value="MEZ7516210.1"/>
    <property type="molecule type" value="Genomic_DNA"/>
</dbReference>
<keyword evidence="8" id="KW-1185">Reference proteome</keyword>
<evidence type="ECO:0000313" key="8">
    <source>
        <dbReference type="Proteomes" id="UP001568894"/>
    </source>
</evidence>
<gene>
    <name evidence="7" type="ORF">QO192_13080</name>
</gene>
<dbReference type="PROSITE" id="PS51257">
    <property type="entry name" value="PROKAR_LIPOPROTEIN"/>
    <property type="match status" value="1"/>
</dbReference>
<evidence type="ECO:0000259" key="4">
    <source>
        <dbReference type="Pfam" id="PF19335"/>
    </source>
</evidence>
<feature type="chain" id="PRO_5047144372" evidence="3">
    <location>
        <begin position="25"/>
        <end position="404"/>
    </location>
</feature>
<feature type="domain" description="Heavy metal binding" evidence="4">
    <location>
        <begin position="38"/>
        <end position="64"/>
    </location>
</feature>
<dbReference type="PANTHER" id="PTHR30097">
    <property type="entry name" value="CATION EFFLUX SYSTEM PROTEIN CUSB"/>
    <property type="match status" value="1"/>
</dbReference>
<evidence type="ECO:0000256" key="3">
    <source>
        <dbReference type="SAM" id="SignalP"/>
    </source>
</evidence>
<keyword evidence="2" id="KW-0813">Transport</keyword>
<dbReference type="InterPro" id="IPR058790">
    <property type="entry name" value="BSH_CusB"/>
</dbReference>
<comment type="caution">
    <text evidence="7">The sequence shown here is derived from an EMBL/GenBank/DDBJ whole genome shotgun (WGS) entry which is preliminary data.</text>
</comment>
<dbReference type="InterPro" id="IPR045800">
    <property type="entry name" value="HMBD"/>
</dbReference>